<sequence>MILQAFETLPSSSACKANQIVEILAKAQSILEPEERSILNEVKQEGKSLPSDSLTGKLASHIASLSSKSPASKQLYLGCWLPVVLTKGAYAGSTLLFVAFWNKAHSVGNYDTDKGDAKPASFMNLYTGILGPNAIDTYPLMQFRIC</sequence>
<evidence type="ECO:0000313" key="2">
    <source>
        <dbReference type="Proteomes" id="UP000092544"/>
    </source>
</evidence>
<reference evidence="1 2" key="1">
    <citation type="submission" date="2016-06" db="EMBL/GenBank/DDBJ databases">
        <authorList>
            <person name="Kjaerup R.B."/>
            <person name="Dalgaard T.S."/>
            <person name="Juul-Madsen H.R."/>
        </authorList>
    </citation>
    <scope>NUCLEOTIDE SEQUENCE [LARGE SCALE GENOMIC DNA]</scope>
    <source>
        <strain evidence="1 2">CECT 8886</strain>
    </source>
</reference>
<accession>A0A1A8TR66</accession>
<name>A0A1A8TR66_9GAMM</name>
<dbReference type="AlphaFoldDB" id="A0A1A8TR66"/>
<evidence type="ECO:0000313" key="1">
    <source>
        <dbReference type="EMBL" id="SBS36533.1"/>
    </source>
</evidence>
<proteinExistence type="predicted"/>
<dbReference type="RefSeq" id="WP_067019382.1">
    <property type="nucleotide sequence ID" value="NZ_FLOB01000013.1"/>
</dbReference>
<organism evidence="1 2">
    <name type="scientific">Marinomonas spartinae</name>
    <dbReference type="NCBI Taxonomy" id="1792290"/>
    <lineage>
        <taxon>Bacteria</taxon>
        <taxon>Pseudomonadati</taxon>
        <taxon>Pseudomonadota</taxon>
        <taxon>Gammaproteobacteria</taxon>
        <taxon>Oceanospirillales</taxon>
        <taxon>Oceanospirillaceae</taxon>
        <taxon>Marinomonas</taxon>
    </lineage>
</organism>
<dbReference type="Proteomes" id="UP000092544">
    <property type="component" value="Unassembled WGS sequence"/>
</dbReference>
<keyword evidence="2" id="KW-1185">Reference proteome</keyword>
<protein>
    <submittedName>
        <fullName evidence="1">Uncharacterized protein</fullName>
    </submittedName>
</protein>
<dbReference type="STRING" id="1792290.MSP8886_03743"/>
<gene>
    <name evidence="1" type="ORF">MSP8886_03743</name>
</gene>
<dbReference type="EMBL" id="FLOB01000013">
    <property type="protein sequence ID" value="SBS36533.1"/>
    <property type="molecule type" value="Genomic_DNA"/>
</dbReference>